<comment type="subunit">
    <text evidence="9">The complex comprises the extracytoplasmic solute receptor protein and the two transmembrane proteins.</text>
</comment>
<keyword evidence="5 9" id="KW-0812">Transmembrane</keyword>
<evidence type="ECO:0000313" key="12">
    <source>
        <dbReference type="Proteomes" id="UP000445696"/>
    </source>
</evidence>
<dbReference type="Pfam" id="PF04290">
    <property type="entry name" value="DctQ"/>
    <property type="match status" value="1"/>
</dbReference>
<evidence type="ECO:0000256" key="5">
    <source>
        <dbReference type="ARBA" id="ARBA00022692"/>
    </source>
</evidence>
<feature type="transmembrane region" description="Helical" evidence="9">
    <location>
        <begin position="134"/>
        <end position="153"/>
    </location>
</feature>
<dbReference type="OrthoDB" id="4250245at2"/>
<evidence type="ECO:0000256" key="3">
    <source>
        <dbReference type="ARBA" id="ARBA00022475"/>
    </source>
</evidence>
<dbReference type="GO" id="GO:0015740">
    <property type="term" value="P:C4-dicarboxylate transport"/>
    <property type="evidence" value="ECO:0007669"/>
    <property type="project" value="TreeGrafter"/>
</dbReference>
<evidence type="ECO:0000256" key="7">
    <source>
        <dbReference type="ARBA" id="ARBA00023136"/>
    </source>
</evidence>
<gene>
    <name evidence="11" type="ORF">GQF03_10315</name>
</gene>
<comment type="caution">
    <text evidence="11">The sequence shown here is derived from an EMBL/GenBank/DDBJ whole genome shotgun (WGS) entry which is preliminary data.</text>
</comment>
<dbReference type="InterPro" id="IPR055348">
    <property type="entry name" value="DctQ"/>
</dbReference>
<dbReference type="Proteomes" id="UP000445696">
    <property type="component" value="Unassembled WGS sequence"/>
</dbReference>
<evidence type="ECO:0000256" key="1">
    <source>
        <dbReference type="ARBA" id="ARBA00004429"/>
    </source>
</evidence>
<dbReference type="PANTHER" id="PTHR35011:SF10">
    <property type="entry name" value="TRAP TRANSPORTER SMALL PERMEASE PROTEIN"/>
    <property type="match status" value="1"/>
</dbReference>
<comment type="function">
    <text evidence="9">Part of the tripartite ATP-independent periplasmic (TRAP) transport system.</text>
</comment>
<organism evidence="11 12">
    <name type="scientific">Sneathiella chungangensis</name>
    <dbReference type="NCBI Taxonomy" id="1418234"/>
    <lineage>
        <taxon>Bacteria</taxon>
        <taxon>Pseudomonadati</taxon>
        <taxon>Pseudomonadota</taxon>
        <taxon>Alphaproteobacteria</taxon>
        <taxon>Sneathiellales</taxon>
        <taxon>Sneathiellaceae</taxon>
        <taxon>Sneathiella</taxon>
    </lineage>
</organism>
<comment type="similarity">
    <text evidence="8 9">Belongs to the TRAP transporter small permease family.</text>
</comment>
<proteinExistence type="inferred from homology"/>
<dbReference type="InterPro" id="IPR007387">
    <property type="entry name" value="TRAP_DctQ"/>
</dbReference>
<keyword evidence="2 9" id="KW-0813">Transport</keyword>
<keyword evidence="6 9" id="KW-1133">Transmembrane helix</keyword>
<reference evidence="11 12" key="1">
    <citation type="journal article" date="2014" name="Int. J. Syst. Evol. Microbiol.">
        <title>Sneathiella chungangensis sp. nov., isolated from a marine sand, and emended description of the genus Sneathiella.</title>
        <authorList>
            <person name="Siamphan C."/>
            <person name="Kim H."/>
            <person name="Lee J.S."/>
            <person name="Kim W."/>
        </authorList>
    </citation>
    <scope>NUCLEOTIDE SEQUENCE [LARGE SCALE GENOMIC DNA]</scope>
    <source>
        <strain evidence="11 12">KCTC 32476</strain>
    </source>
</reference>
<feature type="domain" description="Tripartite ATP-independent periplasmic transporters DctQ component" evidence="10">
    <location>
        <begin position="26"/>
        <end position="154"/>
    </location>
</feature>
<dbReference type="GO" id="GO:0005886">
    <property type="term" value="C:plasma membrane"/>
    <property type="evidence" value="ECO:0007669"/>
    <property type="project" value="UniProtKB-SubCell"/>
</dbReference>
<accession>A0A845MGE0</accession>
<name>A0A845MGE0_9PROT</name>
<comment type="subcellular location">
    <subcellularLocation>
        <location evidence="1 9">Cell inner membrane</location>
        <topology evidence="1 9">Multi-pass membrane protein</topology>
    </subcellularLocation>
</comment>
<dbReference type="GO" id="GO:0022857">
    <property type="term" value="F:transmembrane transporter activity"/>
    <property type="evidence" value="ECO:0007669"/>
    <property type="project" value="UniProtKB-UniRule"/>
</dbReference>
<sequence>MKILGRIISSLVIASTMLGAVALILMMLQIVADVVFKNIFSWPLPLTSIFVANYYMVIVAFLPLALAEKLSRHISVELLFQHFSSTWKRWAGGCICLFAGVVSAGVAWQLWWEALKRFRAGTFIVEQSISMPTWPSYFVLPIGFGLLALVLFYRTGIVVTGFSSGLHEEPLDGAKASEKV</sequence>
<evidence type="ECO:0000256" key="4">
    <source>
        <dbReference type="ARBA" id="ARBA00022519"/>
    </source>
</evidence>
<keyword evidence="4 9" id="KW-0997">Cell inner membrane</keyword>
<keyword evidence="7 9" id="KW-0472">Membrane</keyword>
<evidence type="ECO:0000313" key="11">
    <source>
        <dbReference type="EMBL" id="MZR22725.1"/>
    </source>
</evidence>
<evidence type="ECO:0000256" key="9">
    <source>
        <dbReference type="RuleBase" id="RU369079"/>
    </source>
</evidence>
<evidence type="ECO:0000259" key="10">
    <source>
        <dbReference type="Pfam" id="PF04290"/>
    </source>
</evidence>
<feature type="transmembrane region" description="Helical" evidence="9">
    <location>
        <begin position="7"/>
        <end position="32"/>
    </location>
</feature>
<dbReference type="PANTHER" id="PTHR35011">
    <property type="entry name" value="2,3-DIKETO-L-GULONATE TRAP TRANSPORTER SMALL PERMEASE PROTEIN YIAM"/>
    <property type="match status" value="1"/>
</dbReference>
<feature type="transmembrane region" description="Helical" evidence="9">
    <location>
        <begin position="44"/>
        <end position="66"/>
    </location>
</feature>
<dbReference type="AlphaFoldDB" id="A0A845MGE0"/>
<keyword evidence="12" id="KW-1185">Reference proteome</keyword>
<evidence type="ECO:0000256" key="8">
    <source>
        <dbReference type="ARBA" id="ARBA00038436"/>
    </source>
</evidence>
<evidence type="ECO:0000256" key="2">
    <source>
        <dbReference type="ARBA" id="ARBA00022448"/>
    </source>
</evidence>
<protein>
    <recommendedName>
        <fullName evidence="9">TRAP transporter small permease protein</fullName>
    </recommendedName>
</protein>
<keyword evidence="3" id="KW-1003">Cell membrane</keyword>
<feature type="transmembrane region" description="Helical" evidence="9">
    <location>
        <begin position="87"/>
        <end position="111"/>
    </location>
</feature>
<dbReference type="RefSeq" id="WP_161339191.1">
    <property type="nucleotide sequence ID" value="NZ_JBHSDG010000004.1"/>
</dbReference>
<dbReference type="EMBL" id="WTVA01000004">
    <property type="protein sequence ID" value="MZR22725.1"/>
    <property type="molecule type" value="Genomic_DNA"/>
</dbReference>
<evidence type="ECO:0000256" key="6">
    <source>
        <dbReference type="ARBA" id="ARBA00022989"/>
    </source>
</evidence>